<organism evidence="2 3">
    <name type="scientific">Kribbella kalugense</name>
    <dbReference type="NCBI Taxonomy" id="2512221"/>
    <lineage>
        <taxon>Bacteria</taxon>
        <taxon>Bacillati</taxon>
        <taxon>Actinomycetota</taxon>
        <taxon>Actinomycetes</taxon>
        <taxon>Propionibacteriales</taxon>
        <taxon>Kribbellaceae</taxon>
        <taxon>Kribbella</taxon>
    </lineage>
</organism>
<dbReference type="InterPro" id="IPR000182">
    <property type="entry name" value="GNAT_dom"/>
</dbReference>
<dbReference type="SUPFAM" id="SSF55729">
    <property type="entry name" value="Acyl-CoA N-acyltransferases (Nat)"/>
    <property type="match status" value="1"/>
</dbReference>
<dbReference type="AlphaFoldDB" id="A0A4R7ZV71"/>
<keyword evidence="3" id="KW-1185">Reference proteome</keyword>
<dbReference type="Proteomes" id="UP000295447">
    <property type="component" value="Unassembled WGS sequence"/>
</dbReference>
<accession>A0A4R7ZV71</accession>
<dbReference type="EMBL" id="SODF01000001">
    <property type="protein sequence ID" value="TDW21545.1"/>
    <property type="molecule type" value="Genomic_DNA"/>
</dbReference>
<proteinExistence type="predicted"/>
<dbReference type="Gene3D" id="3.40.630.30">
    <property type="match status" value="1"/>
</dbReference>
<sequence>MTPDELLEVFHRRIRLPDADAIPGWKQEHDGLVHRSYVEGPEGAGFVETPRGLGDDPDAVIAAELAFFRERGLPFEWKTYAYDEPADLGDRLVRAGFTKEERETLILGEVDRILERPSALPSKVRLREADGPADFHRIAVLTDTLWDSGLARIVEQLQGEARMFPDRLSVFLVEDALKGPDGPAVSAAWIRFHPGTGFASLWGGGTLPEWRRQGLYSTLLVHRARLAKDRGYEFLRVDASEDSRPILQKLGLHAVTTTTPYEWTPDLTSGTTS</sequence>
<evidence type="ECO:0000313" key="3">
    <source>
        <dbReference type="Proteomes" id="UP000295447"/>
    </source>
</evidence>
<dbReference type="RefSeq" id="WP_134114682.1">
    <property type="nucleotide sequence ID" value="NZ_SODF01000001.1"/>
</dbReference>
<name>A0A4R7ZV71_9ACTN</name>
<dbReference type="PROSITE" id="PS51186">
    <property type="entry name" value="GNAT"/>
    <property type="match status" value="1"/>
</dbReference>
<gene>
    <name evidence="2" type="ORF">EV650_0372</name>
</gene>
<feature type="domain" description="N-acetyltransferase" evidence="1">
    <location>
        <begin position="124"/>
        <end position="273"/>
    </location>
</feature>
<protein>
    <recommendedName>
        <fullName evidence="1">N-acetyltransferase domain-containing protein</fullName>
    </recommendedName>
</protein>
<dbReference type="CDD" id="cd04301">
    <property type="entry name" value="NAT_SF"/>
    <property type="match status" value="1"/>
</dbReference>
<evidence type="ECO:0000259" key="1">
    <source>
        <dbReference type="PROSITE" id="PS51186"/>
    </source>
</evidence>
<evidence type="ECO:0000313" key="2">
    <source>
        <dbReference type="EMBL" id="TDW21545.1"/>
    </source>
</evidence>
<dbReference type="OrthoDB" id="164800at2"/>
<dbReference type="GO" id="GO:0016747">
    <property type="term" value="F:acyltransferase activity, transferring groups other than amino-acyl groups"/>
    <property type="evidence" value="ECO:0007669"/>
    <property type="project" value="InterPro"/>
</dbReference>
<dbReference type="InterPro" id="IPR016181">
    <property type="entry name" value="Acyl_CoA_acyltransferase"/>
</dbReference>
<comment type="caution">
    <text evidence="2">The sequence shown here is derived from an EMBL/GenBank/DDBJ whole genome shotgun (WGS) entry which is preliminary data.</text>
</comment>
<reference evidence="2 3" key="1">
    <citation type="submission" date="2019-03" db="EMBL/GenBank/DDBJ databases">
        <title>Genomic Encyclopedia of Type Strains, Phase III (KMG-III): the genomes of soil and plant-associated and newly described type strains.</title>
        <authorList>
            <person name="Whitman W."/>
        </authorList>
    </citation>
    <scope>NUCLEOTIDE SEQUENCE [LARGE SCALE GENOMIC DNA]</scope>
    <source>
        <strain evidence="2 3">VKM Ac-2570</strain>
    </source>
</reference>